<keyword evidence="4" id="KW-1185">Reference proteome</keyword>
<accession>A0ABR3SGA6</accession>
<reference evidence="3 4" key="1">
    <citation type="submission" date="2024-02" db="EMBL/GenBank/DDBJ databases">
        <title>De novo assembly and annotation of 12 fungi associated with fruit tree decline syndrome in Ontario, Canada.</title>
        <authorList>
            <person name="Sulman M."/>
            <person name="Ellouze W."/>
            <person name="Ilyukhin E."/>
        </authorList>
    </citation>
    <scope>NUCLEOTIDE SEQUENCE [LARGE SCALE GENOMIC DNA]</scope>
    <source>
        <strain evidence="3 4">M1-105</strain>
    </source>
</reference>
<proteinExistence type="predicted"/>
<dbReference type="SUPFAM" id="SSF54695">
    <property type="entry name" value="POZ domain"/>
    <property type="match status" value="1"/>
</dbReference>
<feature type="region of interest" description="Disordered" evidence="1">
    <location>
        <begin position="88"/>
        <end position="114"/>
    </location>
</feature>
<dbReference type="InterPro" id="IPR011333">
    <property type="entry name" value="SKP1/BTB/POZ_sf"/>
</dbReference>
<gene>
    <name evidence="3" type="ORF">SLS56_010091</name>
</gene>
<name>A0ABR3SGA6_9PEZI</name>
<evidence type="ECO:0000256" key="1">
    <source>
        <dbReference type="SAM" id="MobiDB-lite"/>
    </source>
</evidence>
<dbReference type="InterPro" id="IPR000210">
    <property type="entry name" value="BTB/POZ_dom"/>
</dbReference>
<dbReference type="Pfam" id="PF00651">
    <property type="entry name" value="BTB"/>
    <property type="match status" value="1"/>
</dbReference>
<evidence type="ECO:0000313" key="3">
    <source>
        <dbReference type="EMBL" id="KAL1619501.1"/>
    </source>
</evidence>
<protein>
    <recommendedName>
        <fullName evidence="2">BTB domain-containing protein</fullName>
    </recommendedName>
</protein>
<sequence length="282" mass="30938">MTYYSTGLFSDLEIRASNGDRHHVHKLVVSAQCKFLADALNPLYGFKESQTNIVELKHEPRLVKALLEYLYRFDYQTPADEPITAAATTTNITSGEHKPGATNDAGGGEGDAAAAQPATLDPSLLFHARLHAAARFYGVPGLASLALARFVAAVAPLWRRPAVFAQLVRVLYAADADGDGGEGNKELRAAVVEVAAQRFGELGESVEWRGMMDGEGVFGRELCAKVVEREAARRVAAGYRNIDVFLQQNFTAFQKFQDNLIIPKPHSVALSYFYLEYDRSLK</sequence>
<comment type="caution">
    <text evidence="3">The sequence shown here is derived from an EMBL/GenBank/DDBJ whole genome shotgun (WGS) entry which is preliminary data.</text>
</comment>
<dbReference type="Proteomes" id="UP001521116">
    <property type="component" value="Unassembled WGS sequence"/>
</dbReference>
<dbReference type="EMBL" id="JAJVDC020000187">
    <property type="protein sequence ID" value="KAL1619501.1"/>
    <property type="molecule type" value="Genomic_DNA"/>
</dbReference>
<evidence type="ECO:0000259" key="2">
    <source>
        <dbReference type="PROSITE" id="PS50097"/>
    </source>
</evidence>
<feature type="domain" description="BTB" evidence="2">
    <location>
        <begin position="10"/>
        <end position="79"/>
    </location>
</feature>
<dbReference type="PANTHER" id="PTHR47843:SF5">
    <property type="entry name" value="BTB_POZ DOMAIN PROTEIN"/>
    <property type="match status" value="1"/>
</dbReference>
<evidence type="ECO:0000313" key="4">
    <source>
        <dbReference type="Proteomes" id="UP001521116"/>
    </source>
</evidence>
<dbReference type="PANTHER" id="PTHR47843">
    <property type="entry name" value="BTB DOMAIN-CONTAINING PROTEIN-RELATED"/>
    <property type="match status" value="1"/>
</dbReference>
<organism evidence="3 4">
    <name type="scientific">Neofusicoccum ribis</name>
    <dbReference type="NCBI Taxonomy" id="45134"/>
    <lineage>
        <taxon>Eukaryota</taxon>
        <taxon>Fungi</taxon>
        <taxon>Dikarya</taxon>
        <taxon>Ascomycota</taxon>
        <taxon>Pezizomycotina</taxon>
        <taxon>Dothideomycetes</taxon>
        <taxon>Dothideomycetes incertae sedis</taxon>
        <taxon>Botryosphaeriales</taxon>
        <taxon>Botryosphaeriaceae</taxon>
        <taxon>Neofusicoccum</taxon>
    </lineage>
</organism>
<dbReference type="PROSITE" id="PS50097">
    <property type="entry name" value="BTB"/>
    <property type="match status" value="1"/>
</dbReference>
<dbReference type="Gene3D" id="3.30.710.10">
    <property type="entry name" value="Potassium Channel Kv1.1, Chain A"/>
    <property type="match status" value="1"/>
</dbReference>
<dbReference type="CDD" id="cd18186">
    <property type="entry name" value="BTB_POZ_ZBTB_KLHL-like"/>
    <property type="match status" value="1"/>
</dbReference>